<comment type="caution">
    <text evidence="3">The sequence shown here is derived from an EMBL/GenBank/DDBJ whole genome shotgun (WGS) entry which is preliminary data.</text>
</comment>
<dbReference type="PROSITE" id="PS51257">
    <property type="entry name" value="PROKAR_LIPOPROTEIN"/>
    <property type="match status" value="1"/>
</dbReference>
<dbReference type="RefSeq" id="WP_160737196.1">
    <property type="nucleotide sequence ID" value="NZ_WTYT01000006.1"/>
</dbReference>
<sequence>MNAKRTALQLLGLLCLSGTAACTMPPASADEATGFNGVATAQTALTGQIGSPAGTGRWSGIAQALPQAPGYTFYRPHILPDQPLPVVLWGNGGCRDNGLSASHFLREIASHGYLVIANGRPAKELPTSGTLPSMRMDMRSQPDKPQPDETSAAGLLAGIDVAHALNTDPENALYGHVDTDRVAVMGHSCGGLQALQAGADPRIGTVMAFGSGVYNRPGSGRSGVKIDKQDLLKLHTPVAYVLGGPSDIAWPNGTDDYRRIEHVPVVLGSMPVGHGGTFMMENGGAWAAFAVEWLAWQLKGNQQAAAAFLAEDCRFCTGDWTTETKGW</sequence>
<gene>
    <name evidence="3" type="ORF">GRI91_13345</name>
</gene>
<evidence type="ECO:0000256" key="1">
    <source>
        <dbReference type="SAM" id="MobiDB-lite"/>
    </source>
</evidence>
<feature type="compositionally biased region" description="Basic and acidic residues" evidence="1">
    <location>
        <begin position="136"/>
        <end position="147"/>
    </location>
</feature>
<dbReference type="AlphaFoldDB" id="A0A6I4TAF4"/>
<feature type="region of interest" description="Disordered" evidence="1">
    <location>
        <begin position="124"/>
        <end position="150"/>
    </location>
</feature>
<evidence type="ECO:0000256" key="2">
    <source>
        <dbReference type="SAM" id="SignalP"/>
    </source>
</evidence>
<dbReference type="PANTHER" id="PTHR33428:SF14">
    <property type="entry name" value="CARBOXYLESTERASE TYPE B DOMAIN-CONTAINING PROTEIN"/>
    <property type="match status" value="1"/>
</dbReference>
<keyword evidence="4" id="KW-1185">Reference proteome</keyword>
<dbReference type="Gene3D" id="3.40.50.1820">
    <property type="entry name" value="alpha/beta hydrolase"/>
    <property type="match status" value="1"/>
</dbReference>
<proteinExistence type="predicted"/>
<feature type="chain" id="PRO_5026260919" description="Alpha/beta hydrolase" evidence="2">
    <location>
        <begin position="30"/>
        <end position="327"/>
    </location>
</feature>
<dbReference type="OrthoDB" id="9812672at2"/>
<dbReference type="EMBL" id="WTYT01000006">
    <property type="protein sequence ID" value="MXO66745.1"/>
    <property type="molecule type" value="Genomic_DNA"/>
</dbReference>
<reference evidence="3 4" key="1">
    <citation type="submission" date="2019-12" db="EMBL/GenBank/DDBJ databases">
        <title>Genomic-based taxomic classification of the family Erythrobacteraceae.</title>
        <authorList>
            <person name="Xu L."/>
        </authorList>
    </citation>
    <scope>NUCLEOTIDE SEQUENCE [LARGE SCALE GENOMIC DNA]</scope>
    <source>
        <strain evidence="3 4">LMG 29518</strain>
    </source>
</reference>
<dbReference type="InterPro" id="IPR029058">
    <property type="entry name" value="AB_hydrolase_fold"/>
</dbReference>
<dbReference type="Proteomes" id="UP000438476">
    <property type="component" value="Unassembled WGS sequence"/>
</dbReference>
<evidence type="ECO:0000313" key="3">
    <source>
        <dbReference type="EMBL" id="MXO66745.1"/>
    </source>
</evidence>
<accession>A0A6I4TAF4</accession>
<evidence type="ECO:0000313" key="4">
    <source>
        <dbReference type="Proteomes" id="UP000438476"/>
    </source>
</evidence>
<name>A0A6I4TAF4_9SPHN</name>
<keyword evidence="2" id="KW-0732">Signal</keyword>
<dbReference type="SUPFAM" id="SSF53474">
    <property type="entry name" value="alpha/beta-Hydrolases"/>
    <property type="match status" value="1"/>
</dbReference>
<feature type="signal peptide" evidence="2">
    <location>
        <begin position="1"/>
        <end position="29"/>
    </location>
</feature>
<evidence type="ECO:0008006" key="5">
    <source>
        <dbReference type="Google" id="ProtNLM"/>
    </source>
</evidence>
<organism evidence="3 4">
    <name type="scientific">Altericroceibacterium endophyticum</name>
    <dbReference type="NCBI Taxonomy" id="1808508"/>
    <lineage>
        <taxon>Bacteria</taxon>
        <taxon>Pseudomonadati</taxon>
        <taxon>Pseudomonadota</taxon>
        <taxon>Alphaproteobacteria</taxon>
        <taxon>Sphingomonadales</taxon>
        <taxon>Erythrobacteraceae</taxon>
        <taxon>Altericroceibacterium</taxon>
    </lineage>
</organism>
<dbReference type="PANTHER" id="PTHR33428">
    <property type="entry name" value="CHLOROPHYLLASE-2, CHLOROPLASTIC"/>
    <property type="match status" value="1"/>
</dbReference>
<protein>
    <recommendedName>
        <fullName evidence="5">Alpha/beta hydrolase</fullName>
    </recommendedName>
</protein>